<sequence>MTYVFWQNIISIHQSAFLKALAEKSKVILVVEHELSNVRKTSGWKVPDIGDVELHIAPSENKIKGLLEKNKLAYHLFSGLHAYGLPTKALQFGVELNCSNLAIVTESFKTSGIKGLLRRIKYLGLSLKYKTKIKAIFVTGLPARRCFENLFFDSRIIFDWGYFTESINEDNFENEKLNLPNLLFVGSLDDRKNILPFLPIILRHNSNFNKFYIVGSGPLKFDLLQQISEKTSVEYIEVLENTEIQKLMLECDLLLLPSIFDGWGAVVNEALGNGMRVLCSSSCGASILLDYENRGGVFHIDDEDFESHLVKWLKKGRLSELERKSISDWSKNHISGSVAASYFNNCIDFLNNNAQHKPKAPWL</sequence>
<protein>
    <recommendedName>
        <fullName evidence="3">Glycosyl transferase family 1 domain-containing protein</fullName>
    </recommendedName>
</protein>
<dbReference type="RefSeq" id="WP_020895726.1">
    <property type="nucleotide sequence ID" value="NZ_ATMR01000007.1"/>
</dbReference>
<accession>S7VXC3</accession>
<proteinExistence type="predicted"/>
<dbReference type="Pfam" id="PF13692">
    <property type="entry name" value="Glyco_trans_1_4"/>
    <property type="match status" value="1"/>
</dbReference>
<comment type="caution">
    <text evidence="1">The sequence shown here is derived from an EMBL/GenBank/DDBJ whole genome shotgun (WGS) entry which is preliminary data.</text>
</comment>
<evidence type="ECO:0000313" key="1">
    <source>
        <dbReference type="EMBL" id="EPR74761.1"/>
    </source>
</evidence>
<dbReference type="Gene3D" id="3.40.50.2000">
    <property type="entry name" value="Glycogen Phosphorylase B"/>
    <property type="match status" value="1"/>
</dbReference>
<evidence type="ECO:0000313" key="2">
    <source>
        <dbReference type="Proteomes" id="UP000014962"/>
    </source>
</evidence>
<dbReference type="PANTHER" id="PTHR12526">
    <property type="entry name" value="GLYCOSYLTRANSFERASE"/>
    <property type="match status" value="1"/>
</dbReference>
<dbReference type="STRING" id="641526.ADIWIN_0125"/>
<organism evidence="1 2">
    <name type="scientific">Winogradskyella psychrotolerans RS-3</name>
    <dbReference type="NCBI Taxonomy" id="641526"/>
    <lineage>
        <taxon>Bacteria</taxon>
        <taxon>Pseudomonadati</taxon>
        <taxon>Bacteroidota</taxon>
        <taxon>Flavobacteriia</taxon>
        <taxon>Flavobacteriales</taxon>
        <taxon>Flavobacteriaceae</taxon>
        <taxon>Winogradskyella</taxon>
    </lineage>
</organism>
<gene>
    <name evidence="1" type="ORF">ADIWIN_0125</name>
</gene>
<dbReference type="AlphaFoldDB" id="S7VXC3"/>
<dbReference type="eggNOG" id="COG0438">
    <property type="taxonomic scope" value="Bacteria"/>
</dbReference>
<keyword evidence="2" id="KW-1185">Reference proteome</keyword>
<reference evidence="1 2" key="1">
    <citation type="journal article" date="2013" name="Genome Announc.">
        <title>Draft Genome Sequence of Winogradskyella psychrotolerans RS-3T, Isolated from the Marine Transect of Kongsfjorden, Ny-Alesund, Svalbard, Arctic Ocean.</title>
        <authorList>
            <person name="Kumar Pinnaka A."/>
            <person name="Ara S."/>
            <person name="Singh A."/>
            <person name="Shivaji S."/>
        </authorList>
    </citation>
    <scope>NUCLEOTIDE SEQUENCE [LARGE SCALE GENOMIC DNA]</scope>
    <source>
        <strain evidence="1 2">RS-3</strain>
    </source>
</reference>
<evidence type="ECO:0008006" key="3">
    <source>
        <dbReference type="Google" id="ProtNLM"/>
    </source>
</evidence>
<dbReference type="EMBL" id="ATMR01000007">
    <property type="protein sequence ID" value="EPR74761.1"/>
    <property type="molecule type" value="Genomic_DNA"/>
</dbReference>
<dbReference type="OrthoDB" id="7560678at2"/>
<dbReference type="Proteomes" id="UP000014962">
    <property type="component" value="Unassembled WGS sequence"/>
</dbReference>
<name>S7VXC3_9FLAO</name>
<dbReference type="SUPFAM" id="SSF53756">
    <property type="entry name" value="UDP-Glycosyltransferase/glycogen phosphorylase"/>
    <property type="match status" value="1"/>
</dbReference>